<proteinExistence type="predicted"/>
<dbReference type="EMBL" id="PJQL01002533">
    <property type="protein sequence ID" value="RCH83866.1"/>
    <property type="molecule type" value="Genomic_DNA"/>
</dbReference>
<accession>A0A367J1R2</accession>
<evidence type="ECO:0000313" key="1">
    <source>
        <dbReference type="EMBL" id="RCH83866.1"/>
    </source>
</evidence>
<name>A0A367J1R2_RHIAZ</name>
<gene>
    <name evidence="1" type="ORF">CU097_007677</name>
</gene>
<evidence type="ECO:0000313" key="2">
    <source>
        <dbReference type="Proteomes" id="UP000252139"/>
    </source>
</evidence>
<protein>
    <submittedName>
        <fullName evidence="1">Uncharacterized protein</fullName>
    </submittedName>
</protein>
<dbReference type="STRING" id="86630.A0A367J1R2"/>
<reference evidence="1 2" key="1">
    <citation type="journal article" date="2018" name="G3 (Bethesda)">
        <title>Phylogenetic and Phylogenomic Definition of Rhizopus Species.</title>
        <authorList>
            <person name="Gryganskyi A.P."/>
            <person name="Golan J."/>
            <person name="Dolatabadi S."/>
            <person name="Mondo S."/>
            <person name="Robb S."/>
            <person name="Idnurm A."/>
            <person name="Muszewska A."/>
            <person name="Steczkiewicz K."/>
            <person name="Masonjones S."/>
            <person name="Liao H.L."/>
            <person name="Gajdeczka M.T."/>
            <person name="Anike F."/>
            <person name="Vuek A."/>
            <person name="Anishchenko I.M."/>
            <person name="Voigt K."/>
            <person name="de Hoog G.S."/>
            <person name="Smith M.E."/>
            <person name="Heitman J."/>
            <person name="Vilgalys R."/>
            <person name="Stajich J.E."/>
        </authorList>
    </citation>
    <scope>NUCLEOTIDE SEQUENCE [LARGE SCALE GENOMIC DNA]</scope>
    <source>
        <strain evidence="1 2">CBS 357.93</strain>
    </source>
</reference>
<keyword evidence="2" id="KW-1185">Reference proteome</keyword>
<feature type="non-terminal residue" evidence="1">
    <location>
        <position position="249"/>
    </location>
</feature>
<dbReference type="AlphaFoldDB" id="A0A367J1R2"/>
<organism evidence="1 2">
    <name type="scientific">Rhizopus azygosporus</name>
    <name type="common">Rhizopus microsporus var. azygosporus</name>
    <dbReference type="NCBI Taxonomy" id="86630"/>
    <lineage>
        <taxon>Eukaryota</taxon>
        <taxon>Fungi</taxon>
        <taxon>Fungi incertae sedis</taxon>
        <taxon>Mucoromycota</taxon>
        <taxon>Mucoromycotina</taxon>
        <taxon>Mucoromycetes</taxon>
        <taxon>Mucorales</taxon>
        <taxon>Mucorineae</taxon>
        <taxon>Rhizopodaceae</taxon>
        <taxon>Rhizopus</taxon>
    </lineage>
</organism>
<comment type="caution">
    <text evidence="1">The sequence shown here is derived from an EMBL/GenBank/DDBJ whole genome shotgun (WGS) entry which is preliminary data.</text>
</comment>
<sequence length="249" mass="28077">MRQPSQHGYRYFAYRKEKKYQLLVRIVRKFQCTQPNTSLFSNTRIPSIRVSSHSITKETTRAVAKASRLHGKCNYVTANCKLAKELEVSDANTHGKESFSKLCYKCNASYISDQNKVCLKRRSAFQRNEASDSPDASTGALKHSPASAAAYDDKIDGEIDEILEYDDLVKDTQRYSSLCNYQPFNKKIHAFLNKRTDSFFVPITIGRALTGPLVDTGCNLSTISPDLANFLKIKTPHMQLASLNTLCSR</sequence>
<dbReference type="Proteomes" id="UP000252139">
    <property type="component" value="Unassembled WGS sequence"/>
</dbReference>
<dbReference type="OrthoDB" id="2289680at2759"/>